<dbReference type="Proteomes" id="UP000251842">
    <property type="component" value="Chromosome"/>
</dbReference>
<dbReference type="InterPro" id="IPR029063">
    <property type="entry name" value="SAM-dependent_MTases_sf"/>
</dbReference>
<evidence type="ECO:0000256" key="2">
    <source>
        <dbReference type="ARBA" id="ARBA00022679"/>
    </source>
</evidence>
<organism evidence="5 6">
    <name type="scientific">Solilutibacter oculi</name>
    <dbReference type="NCBI Taxonomy" id="2698682"/>
    <lineage>
        <taxon>Bacteria</taxon>
        <taxon>Pseudomonadati</taxon>
        <taxon>Pseudomonadota</taxon>
        <taxon>Gammaproteobacteria</taxon>
        <taxon>Lysobacterales</taxon>
        <taxon>Lysobacteraceae</taxon>
        <taxon>Solilutibacter</taxon>
    </lineage>
</organism>
<dbReference type="CDD" id="cd02440">
    <property type="entry name" value="AdoMet_MTases"/>
    <property type="match status" value="1"/>
</dbReference>
<evidence type="ECO:0000259" key="4">
    <source>
        <dbReference type="Pfam" id="PF13649"/>
    </source>
</evidence>
<dbReference type="SUPFAM" id="SSF53335">
    <property type="entry name" value="S-adenosyl-L-methionine-dependent methyltransferases"/>
    <property type="match status" value="1"/>
</dbReference>
<protein>
    <submittedName>
        <fullName evidence="5">SAM-dependent methyltransferase</fullName>
    </submittedName>
</protein>
<dbReference type="Gene3D" id="3.40.50.150">
    <property type="entry name" value="Vaccinia Virus protein VP39"/>
    <property type="match status" value="1"/>
</dbReference>
<dbReference type="EMBL" id="CP029556">
    <property type="protein sequence ID" value="AXA84821.1"/>
    <property type="molecule type" value="Genomic_DNA"/>
</dbReference>
<dbReference type="PANTHER" id="PTHR43464">
    <property type="entry name" value="METHYLTRANSFERASE"/>
    <property type="match status" value="1"/>
</dbReference>
<dbReference type="Pfam" id="PF13649">
    <property type="entry name" value="Methyltransf_25"/>
    <property type="match status" value="1"/>
</dbReference>
<keyword evidence="6" id="KW-1185">Reference proteome</keyword>
<dbReference type="InterPro" id="IPR041698">
    <property type="entry name" value="Methyltransf_25"/>
</dbReference>
<feature type="domain" description="Methyltransferase" evidence="4">
    <location>
        <begin position="68"/>
        <end position="162"/>
    </location>
</feature>
<evidence type="ECO:0000313" key="5">
    <source>
        <dbReference type="EMBL" id="AXA84821.1"/>
    </source>
</evidence>
<evidence type="ECO:0000256" key="3">
    <source>
        <dbReference type="ARBA" id="ARBA00022691"/>
    </source>
</evidence>
<keyword evidence="1 5" id="KW-0489">Methyltransferase</keyword>
<keyword evidence="3" id="KW-0949">S-adenosyl-L-methionine</keyword>
<evidence type="ECO:0000313" key="6">
    <source>
        <dbReference type="Proteomes" id="UP000251842"/>
    </source>
</evidence>
<proteinExistence type="predicted"/>
<keyword evidence="2 5" id="KW-0808">Transferase</keyword>
<reference evidence="6" key="1">
    <citation type="submission" date="2018-05" db="EMBL/GenBank/DDBJ databases">
        <title>Luteimonas pekinense sp. nov., isolated from human Meibomian gland secretions, Beijing, China.</title>
        <authorList>
            <person name="Wen T."/>
            <person name="Bai H."/>
            <person name="Lv H."/>
        </authorList>
    </citation>
    <scope>NUCLEOTIDE SEQUENCE [LARGE SCALE GENOMIC DNA]</scope>
    <source>
        <strain evidence="6">83-4</strain>
    </source>
</reference>
<dbReference type="PANTHER" id="PTHR43464:SF19">
    <property type="entry name" value="UBIQUINONE BIOSYNTHESIS O-METHYLTRANSFERASE, MITOCHONDRIAL"/>
    <property type="match status" value="1"/>
</dbReference>
<accession>A0A344J711</accession>
<dbReference type="GO" id="GO:0008168">
    <property type="term" value="F:methyltransferase activity"/>
    <property type="evidence" value="ECO:0007669"/>
    <property type="project" value="UniProtKB-KW"/>
</dbReference>
<dbReference type="KEGG" id="lue:DCD74_09110"/>
<evidence type="ECO:0000256" key="1">
    <source>
        <dbReference type="ARBA" id="ARBA00022603"/>
    </source>
</evidence>
<dbReference type="GO" id="GO:0032259">
    <property type="term" value="P:methylation"/>
    <property type="evidence" value="ECO:0007669"/>
    <property type="project" value="UniProtKB-KW"/>
</dbReference>
<name>A0A344J711_9GAMM</name>
<dbReference type="AlphaFoldDB" id="A0A344J711"/>
<gene>
    <name evidence="5" type="ORF">DCD74_09110</name>
</gene>
<sequence length="242" mass="26305">MDAAGYARCPCRTGRRTVKAGTRAIARAFLDPARPFDRYLYYYAAGKLGSDPVYRGTLQALAGSDAPVLDVGCGIGLLLHALRGDGRDIGYHGIDLDADKIERARRAASRAGLVDARFQAVDIARGLPAHHGSVAILDVLQYLPAAAQEDVLATCVRMLAPGARLVIRTGLRDEGARSRFTRIADFFGHHAGWMKATPKHFPTRDWFESQLAATGLQSSFTPLYGRTPFNNWLVVAEHRSAG</sequence>
<dbReference type="OrthoDB" id="5565939at2"/>